<name>E9GI84_DAPPU</name>
<dbReference type="AlphaFoldDB" id="E9GI84"/>
<dbReference type="HOGENOM" id="CLU_1637129_0_0_1"/>
<evidence type="ECO:0000313" key="2">
    <source>
        <dbReference type="Proteomes" id="UP000000305"/>
    </source>
</evidence>
<dbReference type="EMBL" id="GL732546">
    <property type="protein sequence ID" value="EFX80633.1"/>
    <property type="molecule type" value="Genomic_DNA"/>
</dbReference>
<dbReference type="Proteomes" id="UP000000305">
    <property type="component" value="Unassembled WGS sequence"/>
</dbReference>
<reference evidence="1 2" key="1">
    <citation type="journal article" date="2011" name="Science">
        <title>The ecoresponsive genome of Daphnia pulex.</title>
        <authorList>
            <person name="Colbourne J.K."/>
            <person name="Pfrender M.E."/>
            <person name="Gilbert D."/>
            <person name="Thomas W.K."/>
            <person name="Tucker A."/>
            <person name="Oakley T.H."/>
            <person name="Tokishita S."/>
            <person name="Aerts A."/>
            <person name="Arnold G.J."/>
            <person name="Basu M.K."/>
            <person name="Bauer D.J."/>
            <person name="Caceres C.E."/>
            <person name="Carmel L."/>
            <person name="Casola C."/>
            <person name="Choi J.H."/>
            <person name="Detter J.C."/>
            <person name="Dong Q."/>
            <person name="Dusheyko S."/>
            <person name="Eads B.D."/>
            <person name="Frohlich T."/>
            <person name="Geiler-Samerotte K.A."/>
            <person name="Gerlach D."/>
            <person name="Hatcher P."/>
            <person name="Jogdeo S."/>
            <person name="Krijgsveld J."/>
            <person name="Kriventseva E.V."/>
            <person name="Kultz D."/>
            <person name="Laforsch C."/>
            <person name="Lindquist E."/>
            <person name="Lopez J."/>
            <person name="Manak J.R."/>
            <person name="Muller J."/>
            <person name="Pangilinan J."/>
            <person name="Patwardhan R.P."/>
            <person name="Pitluck S."/>
            <person name="Pritham E.J."/>
            <person name="Rechtsteiner A."/>
            <person name="Rho M."/>
            <person name="Rogozin I.B."/>
            <person name="Sakarya O."/>
            <person name="Salamov A."/>
            <person name="Schaack S."/>
            <person name="Shapiro H."/>
            <person name="Shiga Y."/>
            <person name="Skalitzky C."/>
            <person name="Smith Z."/>
            <person name="Souvorov A."/>
            <person name="Sung W."/>
            <person name="Tang Z."/>
            <person name="Tsuchiya D."/>
            <person name="Tu H."/>
            <person name="Vos H."/>
            <person name="Wang M."/>
            <person name="Wolf Y.I."/>
            <person name="Yamagata H."/>
            <person name="Yamada T."/>
            <person name="Ye Y."/>
            <person name="Shaw J.R."/>
            <person name="Andrews J."/>
            <person name="Crease T.J."/>
            <person name="Tang H."/>
            <person name="Lucas S.M."/>
            <person name="Robertson H.M."/>
            <person name="Bork P."/>
            <person name="Koonin E.V."/>
            <person name="Zdobnov E.M."/>
            <person name="Grigoriev I.V."/>
            <person name="Lynch M."/>
            <person name="Boore J.L."/>
        </authorList>
    </citation>
    <scope>NUCLEOTIDE SEQUENCE [LARGE SCALE GENOMIC DNA]</scope>
</reference>
<organism evidence="1 2">
    <name type="scientific">Daphnia pulex</name>
    <name type="common">Water flea</name>
    <dbReference type="NCBI Taxonomy" id="6669"/>
    <lineage>
        <taxon>Eukaryota</taxon>
        <taxon>Metazoa</taxon>
        <taxon>Ecdysozoa</taxon>
        <taxon>Arthropoda</taxon>
        <taxon>Crustacea</taxon>
        <taxon>Branchiopoda</taxon>
        <taxon>Diplostraca</taxon>
        <taxon>Cladocera</taxon>
        <taxon>Anomopoda</taxon>
        <taxon>Daphniidae</taxon>
        <taxon>Daphnia</taxon>
    </lineage>
</organism>
<dbReference type="InParanoid" id="E9GI84"/>
<gene>
    <name evidence="1" type="ORF">DAPPUDRAFT_243203</name>
</gene>
<sequence length="162" mass="18178">MSSSFNPLLPSAAGLGATAPAALFEDDFQTVHTPSSGDRQWQSSSDRFDRCKQDVVCFNITKDRDDDLHPQLPLVASTRRRRVHIRIKPYSRLYLGCLRLVRFAHFPDEQIRALNSTAARLQEGRRTEPTIFSTSTITMKSRGSTTVLAKVALLFAILQTKV</sequence>
<evidence type="ECO:0000313" key="1">
    <source>
        <dbReference type="EMBL" id="EFX80633.1"/>
    </source>
</evidence>
<accession>E9GI84</accession>
<dbReference type="KEGG" id="dpx:DAPPUDRAFT_243203"/>
<keyword evidence="2" id="KW-1185">Reference proteome</keyword>
<protein>
    <submittedName>
        <fullName evidence="1">Uncharacterized protein</fullName>
    </submittedName>
</protein>
<proteinExistence type="predicted"/>